<proteinExistence type="inferred from homology"/>
<dbReference type="EMBL" id="CAJVRM010000016">
    <property type="protein sequence ID" value="CAG8971347.1"/>
    <property type="molecule type" value="Genomic_DNA"/>
</dbReference>
<dbReference type="Gene3D" id="1.10.10.200">
    <property type="match status" value="1"/>
</dbReference>
<organism evidence="6 7">
    <name type="scientific">Hymenoscyphus albidus</name>
    <dbReference type="NCBI Taxonomy" id="595503"/>
    <lineage>
        <taxon>Eukaryota</taxon>
        <taxon>Fungi</taxon>
        <taxon>Dikarya</taxon>
        <taxon>Ascomycota</taxon>
        <taxon>Pezizomycotina</taxon>
        <taxon>Leotiomycetes</taxon>
        <taxon>Helotiales</taxon>
        <taxon>Helotiaceae</taxon>
        <taxon>Hymenoscyphus</taxon>
    </lineage>
</organism>
<dbReference type="InterPro" id="IPR049083">
    <property type="entry name" value="TACO1_YebC_N"/>
</dbReference>
<dbReference type="SUPFAM" id="SSF75625">
    <property type="entry name" value="YebC-like"/>
    <property type="match status" value="1"/>
</dbReference>
<evidence type="ECO:0000313" key="6">
    <source>
        <dbReference type="EMBL" id="CAG8971347.1"/>
    </source>
</evidence>
<dbReference type="InterPro" id="IPR048300">
    <property type="entry name" value="TACO1_YebC-like_2nd/3rd_dom"/>
</dbReference>
<dbReference type="GO" id="GO:0005739">
    <property type="term" value="C:mitochondrion"/>
    <property type="evidence" value="ECO:0007669"/>
    <property type="project" value="UniProtKB-SubCell"/>
</dbReference>
<dbReference type="HAMAP" id="MF_00693">
    <property type="entry name" value="Transcrip_reg_TACO1"/>
    <property type="match status" value="1"/>
</dbReference>
<feature type="domain" description="TACO1/YebC-like N-terminal" evidence="5">
    <location>
        <begin position="36"/>
        <end position="107"/>
    </location>
</feature>
<protein>
    <recommendedName>
        <fullName evidence="8">YebC-like protein</fullName>
    </recommendedName>
</protein>
<dbReference type="FunFam" id="1.10.10.200:FF:000002">
    <property type="entry name" value="Probable transcriptional regulatory protein CLM62_37755"/>
    <property type="match status" value="1"/>
</dbReference>
<feature type="domain" description="TACO1/YebC-like second and third" evidence="4">
    <location>
        <begin position="115"/>
        <end position="271"/>
    </location>
</feature>
<evidence type="ECO:0000256" key="1">
    <source>
        <dbReference type="ARBA" id="ARBA00004173"/>
    </source>
</evidence>
<name>A0A9N9LEU9_9HELO</name>
<dbReference type="InterPro" id="IPR029072">
    <property type="entry name" value="YebC-like"/>
</dbReference>
<comment type="subcellular location">
    <subcellularLocation>
        <location evidence="1">Mitochondrion</location>
    </subcellularLocation>
</comment>
<evidence type="ECO:0000259" key="5">
    <source>
        <dbReference type="Pfam" id="PF20772"/>
    </source>
</evidence>
<accession>A0A9N9LEU9</accession>
<dbReference type="InterPro" id="IPR002876">
    <property type="entry name" value="Transcrip_reg_TACO1-like"/>
</dbReference>
<dbReference type="Gene3D" id="3.30.70.980">
    <property type="match status" value="2"/>
</dbReference>
<evidence type="ECO:0000259" key="4">
    <source>
        <dbReference type="Pfam" id="PF01709"/>
    </source>
</evidence>
<dbReference type="Pfam" id="PF20772">
    <property type="entry name" value="TACO1_YebC_N"/>
    <property type="match status" value="1"/>
</dbReference>
<comment type="caution">
    <text evidence="6">The sequence shown here is derived from an EMBL/GenBank/DDBJ whole genome shotgun (WGS) entry which is preliminary data.</text>
</comment>
<dbReference type="AlphaFoldDB" id="A0A9N9LEU9"/>
<dbReference type="Proteomes" id="UP000701801">
    <property type="component" value="Unassembled WGS sequence"/>
</dbReference>
<evidence type="ECO:0008006" key="8">
    <source>
        <dbReference type="Google" id="ProtNLM"/>
    </source>
</evidence>
<dbReference type="PANTHER" id="PTHR12532:SF0">
    <property type="entry name" value="TRANSLATIONAL ACTIVATOR OF CYTOCHROME C OXIDASE 1"/>
    <property type="match status" value="1"/>
</dbReference>
<feature type="compositionally biased region" description="Polar residues" evidence="3">
    <location>
        <begin position="27"/>
        <end position="36"/>
    </location>
</feature>
<dbReference type="PANTHER" id="PTHR12532">
    <property type="entry name" value="TRANSLATIONAL ACTIVATOR OF CYTOCHROME C OXIDASE 1"/>
    <property type="match status" value="1"/>
</dbReference>
<dbReference type="InterPro" id="IPR026564">
    <property type="entry name" value="Transcrip_reg_TACO1-like_dom3"/>
</dbReference>
<evidence type="ECO:0000256" key="2">
    <source>
        <dbReference type="ARBA" id="ARBA00008724"/>
    </source>
</evidence>
<dbReference type="InterPro" id="IPR017856">
    <property type="entry name" value="Integrase-like_N"/>
</dbReference>
<reference evidence="6" key="1">
    <citation type="submission" date="2021-07" db="EMBL/GenBank/DDBJ databases">
        <authorList>
            <person name="Durling M."/>
        </authorList>
    </citation>
    <scope>NUCLEOTIDE SEQUENCE</scope>
</reference>
<keyword evidence="7" id="KW-1185">Reference proteome</keyword>
<gene>
    <name evidence="6" type="ORF">HYALB_00005966</name>
</gene>
<evidence type="ECO:0000313" key="7">
    <source>
        <dbReference type="Proteomes" id="UP000701801"/>
    </source>
</evidence>
<dbReference type="Pfam" id="PF01709">
    <property type="entry name" value="Transcrip_reg"/>
    <property type="match status" value="1"/>
</dbReference>
<feature type="region of interest" description="Disordered" evidence="3">
    <location>
        <begin position="27"/>
        <end position="49"/>
    </location>
</feature>
<comment type="similarity">
    <text evidence="2">Belongs to the TACO1 family.</text>
</comment>
<evidence type="ECO:0000256" key="3">
    <source>
        <dbReference type="SAM" id="MobiDB-lite"/>
    </source>
</evidence>
<dbReference type="OrthoDB" id="2017544at2759"/>
<sequence length="290" mass="31654">MASFSRGLRSSATRNNFSCSRCSQFSTTSTAQSGHSRWSKIKHDKGVVDHRRSKANQLLSDEIAFASRMGGPDPNQNYKLATALVNAKKGGYPKANIEAAIARGQGKSATGAILEYITLEAIVPPQIAMIIEAETDRAKRTLEDLRYYVKKAGGAATPTTYLFQKKGRVSFEAHESLGVDEVLDEAIEAGAEDVETDEDGGIVLWTEPNKTTSAAQSLEKSLGLKAESSQILWDPNEDTKVPLDAESTKPFLDFVNLMREQQCVQAVYANVAQGSLTDEEWEDVQSKLDS</sequence>